<organism evidence="3 4">
    <name type="scientific">Pacificispira spongiicola</name>
    <dbReference type="NCBI Taxonomy" id="2729598"/>
    <lineage>
        <taxon>Bacteria</taxon>
        <taxon>Pseudomonadati</taxon>
        <taxon>Pseudomonadota</taxon>
        <taxon>Alphaproteobacteria</taxon>
        <taxon>Rhodospirillales</taxon>
        <taxon>Rhodospirillaceae</taxon>
        <taxon>Pacificispira</taxon>
    </lineage>
</organism>
<gene>
    <name evidence="3" type="primary">soxB</name>
    <name evidence="3" type="ORF">HH303_17365</name>
</gene>
<dbReference type="SUPFAM" id="SSF56300">
    <property type="entry name" value="Metallo-dependent phosphatases"/>
    <property type="match status" value="1"/>
</dbReference>
<evidence type="ECO:0000256" key="1">
    <source>
        <dbReference type="RuleBase" id="RU362119"/>
    </source>
</evidence>
<dbReference type="RefSeq" id="WP_169626629.1">
    <property type="nucleotide sequence ID" value="NZ_JABBNT010000005.1"/>
</dbReference>
<dbReference type="PANTHER" id="PTHR11575:SF42">
    <property type="entry name" value="SULFUR OXIDATION PROTEIN SOXB"/>
    <property type="match status" value="1"/>
</dbReference>
<reference evidence="3 4" key="1">
    <citation type="submission" date="2020-04" db="EMBL/GenBank/DDBJ databases">
        <title>Rhodospirillaceae bacterium KN72 isolated from deep sea.</title>
        <authorList>
            <person name="Zhang D.-C."/>
        </authorList>
    </citation>
    <scope>NUCLEOTIDE SEQUENCE [LARGE SCALE GENOMIC DNA]</scope>
    <source>
        <strain evidence="3 4">KN72</strain>
    </source>
</reference>
<dbReference type="Proteomes" id="UP000539372">
    <property type="component" value="Unassembled WGS sequence"/>
</dbReference>
<dbReference type="NCBIfam" id="TIGR04486">
    <property type="entry name" value="thiosulf_SoxB"/>
    <property type="match status" value="1"/>
</dbReference>
<dbReference type="InterPro" id="IPR041829">
    <property type="entry name" value="SoxB_N"/>
</dbReference>
<keyword evidence="1" id="KW-0547">Nucleotide-binding</keyword>
<evidence type="ECO:0000259" key="2">
    <source>
        <dbReference type="Pfam" id="PF02872"/>
    </source>
</evidence>
<keyword evidence="1 3" id="KW-0378">Hydrolase</keyword>
<accession>A0A7Y0E2Y4</accession>
<proteinExistence type="inferred from homology"/>
<dbReference type="InterPro" id="IPR029052">
    <property type="entry name" value="Metallo-depent_PP-like"/>
</dbReference>
<dbReference type="InterPro" id="IPR008334">
    <property type="entry name" value="5'-Nucleotdase_C"/>
</dbReference>
<name>A0A7Y0E2Y4_9PROT</name>
<dbReference type="Gene3D" id="6.10.140.570">
    <property type="match status" value="1"/>
</dbReference>
<dbReference type="GO" id="GO:0009166">
    <property type="term" value="P:nucleotide catabolic process"/>
    <property type="evidence" value="ECO:0007669"/>
    <property type="project" value="InterPro"/>
</dbReference>
<comment type="caution">
    <text evidence="3">The sequence shown here is derived from an EMBL/GenBank/DDBJ whole genome shotgun (WGS) entry which is preliminary data.</text>
</comment>
<evidence type="ECO:0000313" key="3">
    <source>
        <dbReference type="EMBL" id="NMM46264.1"/>
    </source>
</evidence>
<sequence length="563" mass="61358">MISRRDFLVASAAVAGLAGPGLTGSWSRAAAQQALTEDDLLGMQGYGNVTLLHLTDLHAQLMPLYFREPSINLGVGEVAGLPPHLTGKDFLQRFGIEAGTPEAYALTSEDFVSLAKTYGRMGGVDRIARIVKRIRADRPDNTLFLDGGDTWQGSYTAQQTQGQDMVEVMNALGVDAMTAHWEFTYGTDRVTELVDSLPFPFLCGNVYDAEWDEPAFKAYEMFERGGAQVAVIGQAFPYTPIANPRYMIPNWSFGIREEDVQANIDKARAEGAELVVLLSHNGFDVDRKLASRVTGLDVILSGHTHDALPDVIQVGQTLIVASGSNGKFVSRLDLDVRDGAVHGYSYNLIPVFSDVIEPDADMTALVTQLREPFAADLARELGRTETLLYRRGNFNGTFDDLICQALLSQRDAEIALSPGFRWGTSVLPGQAITFEDVHNATAMTYPAAYRSSMSGQMLKDILEDVGDNLFNPDPYYQQGGDMVRVGGMGYSIDPTAAMGSRISDMTLLSTGEPIQADRDYIVSGWASVNEGTEGPPVWDVVENHLKENPVVSVEDTSSVKVKM</sequence>
<dbReference type="InterPro" id="IPR036907">
    <property type="entry name" value="5'-Nucleotdase_C_sf"/>
</dbReference>
<keyword evidence="4" id="KW-1185">Reference proteome</keyword>
<dbReference type="PANTHER" id="PTHR11575">
    <property type="entry name" value="5'-NUCLEOTIDASE-RELATED"/>
    <property type="match status" value="1"/>
</dbReference>
<dbReference type="CDD" id="cd07411">
    <property type="entry name" value="MPP_SoxB_N"/>
    <property type="match status" value="1"/>
</dbReference>
<dbReference type="InterPro" id="IPR006311">
    <property type="entry name" value="TAT_signal"/>
</dbReference>
<dbReference type="Gene3D" id="3.90.780.10">
    <property type="entry name" value="5'-Nucleotidase, C-terminal domain"/>
    <property type="match status" value="1"/>
</dbReference>
<dbReference type="Pfam" id="PF02872">
    <property type="entry name" value="5_nucleotid_C"/>
    <property type="match status" value="1"/>
</dbReference>
<dbReference type="GO" id="GO:0030288">
    <property type="term" value="C:outer membrane-bounded periplasmic space"/>
    <property type="evidence" value="ECO:0007669"/>
    <property type="project" value="TreeGrafter"/>
</dbReference>
<feature type="domain" description="5'-Nucleotidase C-terminal" evidence="2">
    <location>
        <begin position="396"/>
        <end position="534"/>
    </location>
</feature>
<dbReference type="GO" id="GO:0000166">
    <property type="term" value="F:nucleotide binding"/>
    <property type="evidence" value="ECO:0007669"/>
    <property type="project" value="UniProtKB-KW"/>
</dbReference>
<dbReference type="NCBIfam" id="TIGR01409">
    <property type="entry name" value="TAT_signal_seq"/>
    <property type="match status" value="1"/>
</dbReference>
<dbReference type="InterPro" id="IPR019546">
    <property type="entry name" value="TAT_signal_bac_arc"/>
</dbReference>
<dbReference type="SUPFAM" id="SSF55816">
    <property type="entry name" value="5'-nucleotidase (syn. UDP-sugar hydrolase), C-terminal domain"/>
    <property type="match status" value="1"/>
</dbReference>
<dbReference type="InterPro" id="IPR006179">
    <property type="entry name" value="5_nucleotidase/apyrase"/>
</dbReference>
<dbReference type="EMBL" id="JABBNT010000005">
    <property type="protein sequence ID" value="NMM46264.1"/>
    <property type="molecule type" value="Genomic_DNA"/>
</dbReference>
<dbReference type="PRINTS" id="PR01607">
    <property type="entry name" value="APYRASEFAMLY"/>
</dbReference>
<protein>
    <submittedName>
        <fullName evidence="3">Thiosulfohydrolase SoxB</fullName>
    </submittedName>
</protein>
<dbReference type="PROSITE" id="PS51318">
    <property type="entry name" value="TAT"/>
    <property type="match status" value="1"/>
</dbReference>
<dbReference type="InterPro" id="IPR030998">
    <property type="entry name" value="Thiosulf_SoxB"/>
</dbReference>
<dbReference type="GO" id="GO:0016787">
    <property type="term" value="F:hydrolase activity"/>
    <property type="evidence" value="ECO:0007669"/>
    <property type="project" value="UniProtKB-KW"/>
</dbReference>
<evidence type="ECO:0000313" key="4">
    <source>
        <dbReference type="Proteomes" id="UP000539372"/>
    </source>
</evidence>
<dbReference type="AlphaFoldDB" id="A0A7Y0E2Y4"/>
<dbReference type="Gene3D" id="3.60.21.10">
    <property type="match status" value="1"/>
</dbReference>
<comment type="similarity">
    <text evidence="1">Belongs to the 5'-nucleotidase family.</text>
</comment>